<reference evidence="1" key="1">
    <citation type="submission" date="2020-05" db="UniProtKB">
        <authorList>
            <consortium name="EnsemblMetazoa"/>
        </authorList>
    </citation>
    <scope>IDENTIFICATION</scope>
    <source>
        <strain evidence="1">USDA</strain>
    </source>
</reference>
<sequence>MIPFWVPSSKPFPRFSIEAGYDDNNNKIYVGRAKHLDKLIPASVYKSIDYGIVTWDGSAHGKIEYEYLVGVDYAWQQCQDGEVPDNAVRTGRTMKRRREDKSLEREWLYVGRAQYEGTLMVGAIQPSEKCI</sequence>
<dbReference type="EnsemblMetazoa" id="SCAU004621-RA">
    <property type="protein sequence ID" value="SCAU004621-PA"/>
    <property type="gene ID" value="SCAU004621"/>
</dbReference>
<dbReference type="AlphaFoldDB" id="A0A1I8P3V8"/>
<evidence type="ECO:0000313" key="2">
    <source>
        <dbReference type="Proteomes" id="UP000095300"/>
    </source>
</evidence>
<dbReference type="Pfam" id="PF11901">
    <property type="entry name" value="DM9"/>
    <property type="match status" value="1"/>
</dbReference>
<dbReference type="VEuPathDB" id="VectorBase:SCAU004621"/>
<dbReference type="InterPro" id="IPR006616">
    <property type="entry name" value="DM9_repeat"/>
</dbReference>
<dbReference type="KEGG" id="scac:106081510"/>
<accession>A0A1I8P3V8</accession>
<dbReference type="OrthoDB" id="2142040at2759"/>
<organism evidence="1 2">
    <name type="scientific">Stomoxys calcitrans</name>
    <name type="common">Stable fly</name>
    <name type="synonym">Conops calcitrans</name>
    <dbReference type="NCBI Taxonomy" id="35570"/>
    <lineage>
        <taxon>Eukaryota</taxon>
        <taxon>Metazoa</taxon>
        <taxon>Ecdysozoa</taxon>
        <taxon>Arthropoda</taxon>
        <taxon>Hexapoda</taxon>
        <taxon>Insecta</taxon>
        <taxon>Pterygota</taxon>
        <taxon>Neoptera</taxon>
        <taxon>Endopterygota</taxon>
        <taxon>Diptera</taxon>
        <taxon>Brachycera</taxon>
        <taxon>Muscomorpha</taxon>
        <taxon>Muscoidea</taxon>
        <taxon>Muscidae</taxon>
        <taxon>Stomoxys</taxon>
    </lineage>
</organism>
<dbReference type="PANTHER" id="PTHR31649:SF10">
    <property type="entry name" value="IP19903P-RELATED"/>
    <property type="match status" value="1"/>
</dbReference>
<dbReference type="Proteomes" id="UP000095300">
    <property type="component" value="Unassembled WGS sequence"/>
</dbReference>
<dbReference type="PANTHER" id="PTHR31649">
    <property type="entry name" value="AGAP009604-PA"/>
    <property type="match status" value="1"/>
</dbReference>
<proteinExistence type="predicted"/>
<keyword evidence="2" id="KW-1185">Reference proteome</keyword>
<gene>
    <name evidence="1" type="primary">106081510</name>
</gene>
<evidence type="ECO:0000313" key="1">
    <source>
        <dbReference type="EnsemblMetazoa" id="SCAU004621-PA"/>
    </source>
</evidence>
<dbReference type="SMART" id="SM00696">
    <property type="entry name" value="DM9"/>
    <property type="match status" value="2"/>
</dbReference>
<protein>
    <submittedName>
        <fullName evidence="1">Uncharacterized protein</fullName>
    </submittedName>
</protein>
<name>A0A1I8P3V8_STOCA</name>